<name>A0A0A7FVE3_9CLOT</name>
<dbReference type="SUPFAM" id="SSF47473">
    <property type="entry name" value="EF-hand"/>
    <property type="match status" value="1"/>
</dbReference>
<proteinExistence type="predicted"/>
<keyword evidence="2" id="KW-1185">Reference proteome</keyword>
<dbReference type="HOGENOM" id="CLU_1412983_0_0_9"/>
<evidence type="ECO:0000313" key="1">
    <source>
        <dbReference type="EMBL" id="AIY82890.1"/>
    </source>
</evidence>
<dbReference type="RefSeq" id="WP_039311156.1">
    <property type="nucleotide sequence ID" value="NZ_CP006905.1"/>
</dbReference>
<organism evidence="1 2">
    <name type="scientific">Clostridium baratii str. Sullivan</name>
    <dbReference type="NCBI Taxonomy" id="1415775"/>
    <lineage>
        <taxon>Bacteria</taxon>
        <taxon>Bacillati</taxon>
        <taxon>Bacillota</taxon>
        <taxon>Clostridia</taxon>
        <taxon>Eubacteriales</taxon>
        <taxon>Clostridiaceae</taxon>
        <taxon>Clostridium</taxon>
    </lineage>
</organism>
<gene>
    <name evidence="1" type="ORF">U729_313</name>
</gene>
<reference evidence="1 2" key="1">
    <citation type="journal article" date="2015" name="Infect. Genet. Evol.">
        <title>Genomic sequences of six botulinum neurotoxin-producing strains representing three clostridial species illustrate the mobility and diversity of botulinum neurotoxin genes.</title>
        <authorList>
            <person name="Smith T.J."/>
            <person name="Hill K.K."/>
            <person name="Xie G."/>
            <person name="Foley B.T."/>
            <person name="Williamson C.H."/>
            <person name="Foster J.T."/>
            <person name="Johnson S.L."/>
            <person name="Chertkov O."/>
            <person name="Teshima H."/>
            <person name="Gibbons H.S."/>
            <person name="Johnsky L.A."/>
            <person name="Karavis M.A."/>
            <person name="Smith L.A."/>
        </authorList>
    </citation>
    <scope>NUCLEOTIDE SEQUENCE [LARGE SCALE GENOMIC DNA]</scope>
    <source>
        <strain evidence="1">Sullivan</strain>
    </source>
</reference>
<dbReference type="KEGG" id="cbv:U729_313"/>
<dbReference type="InterPro" id="IPR011992">
    <property type="entry name" value="EF-hand-dom_pair"/>
</dbReference>
<protein>
    <submittedName>
        <fullName evidence="1">Uncharacterized protein</fullName>
    </submittedName>
</protein>
<dbReference type="AlphaFoldDB" id="A0A0A7FVE3"/>
<accession>A0A0A7FVE3</accession>
<dbReference type="EMBL" id="CP006905">
    <property type="protein sequence ID" value="AIY82890.1"/>
    <property type="molecule type" value="Genomic_DNA"/>
</dbReference>
<sequence length="192" mass="23240">MELNIDNIWKDSILIFDSCSILRLYEWCLEKSFELQDIFDCKIQDIILLEQVKKEVLNIYSSRIENKKDKHIDAINNILKAEDKKKAINTLRKQCDGYKYSDEFLFLLQDYIEEKSSYEEMMMFVNKYDEQANQYIESTKLEFILNNFFTQEYNSKISENELEKNIIKTFKEDYRVVRIEVKIKIVKEIILF</sequence>
<evidence type="ECO:0000313" key="2">
    <source>
        <dbReference type="Proteomes" id="UP000030635"/>
    </source>
</evidence>
<dbReference type="Proteomes" id="UP000030635">
    <property type="component" value="Chromosome"/>
</dbReference>